<protein>
    <recommendedName>
        <fullName evidence="3">Photosynthesis system II assembly factor Ycf48/Hcf136-like domain-containing protein</fullName>
    </recommendedName>
</protein>
<dbReference type="PANTHER" id="PTHR47199:SF2">
    <property type="entry name" value="PHOTOSYSTEM II STABILITY_ASSEMBLY FACTOR HCF136, CHLOROPLASTIC"/>
    <property type="match status" value="1"/>
</dbReference>
<dbReference type="SUPFAM" id="SSF50939">
    <property type="entry name" value="Sialidases"/>
    <property type="match status" value="1"/>
</dbReference>
<proteinExistence type="predicted"/>
<name>H8FSB2_MAGML</name>
<accession>H8FSB2</accession>
<sequence>MSVIKTLAGPEAGRELPAFAPSGRTPPHRAVPSLLGCLAVAILIAAGAMPAHAERIDLATLPAFKTPKAARALSLSVVNVDARLVAVGERGIVVYSDDNGATWTQAEVPVSVTLTAVTFPTATDGWAVGHDGVILHSADRGQTWSVQFDGTRAAAAVQHDAERRVALARARAESAPAKDEAAAAALDLAETALDDASAGVRFAPSRPFLAVAFKDARFGLAVGSFGQIFRTKDGGESWVYLGDRIDNLERLHYGAVAFDESGVIVVAGEGGRITRSTDGGEHWTVSALSERGTIIGLRRVGSALLAFGGGGRVYRSDDDGATWKRSATCTGKTLVTGLVQADSVLLYDSGGSALISGDGGASWVCPAAEAESSPRPVAAIAATADGRIVLAGPGGVRVRDIVTAR</sequence>
<organism evidence="4 5">
    <name type="scientific">Magnetospirillum molischianum DSM 120</name>
    <dbReference type="NCBI Taxonomy" id="1150626"/>
    <lineage>
        <taxon>Bacteria</taxon>
        <taxon>Pseudomonadati</taxon>
        <taxon>Pseudomonadota</taxon>
        <taxon>Alphaproteobacteria</taxon>
        <taxon>Rhodospirillales</taxon>
        <taxon>Rhodospirillaceae</taxon>
        <taxon>Magnetospirillum</taxon>
    </lineage>
</organism>
<dbReference type="Proteomes" id="UP000004169">
    <property type="component" value="Unassembled WGS sequence"/>
</dbReference>
<dbReference type="InterPro" id="IPR015943">
    <property type="entry name" value="WD40/YVTN_repeat-like_dom_sf"/>
</dbReference>
<keyword evidence="1" id="KW-0602">Photosynthesis</keyword>
<dbReference type="RefSeq" id="WP_002728187.1">
    <property type="nucleotide sequence ID" value="NZ_CAHP01000020.1"/>
</dbReference>
<feature type="domain" description="Photosynthesis system II assembly factor Ycf48/Hcf136-like" evidence="3">
    <location>
        <begin position="208"/>
        <end position="324"/>
    </location>
</feature>
<dbReference type="GO" id="GO:0009523">
    <property type="term" value="C:photosystem II"/>
    <property type="evidence" value="ECO:0007669"/>
    <property type="project" value="UniProtKB-KW"/>
</dbReference>
<keyword evidence="2" id="KW-0604">Photosystem II</keyword>
<comment type="caution">
    <text evidence="4">The sequence shown here is derived from an EMBL/GenBank/DDBJ whole genome shotgun (WGS) entry which is preliminary data.</text>
</comment>
<dbReference type="CDD" id="cd15482">
    <property type="entry name" value="Sialidase_non-viral"/>
    <property type="match status" value="1"/>
</dbReference>
<evidence type="ECO:0000313" key="4">
    <source>
        <dbReference type="EMBL" id="CCG41250.1"/>
    </source>
</evidence>
<dbReference type="AlphaFoldDB" id="H8FSB2"/>
<feature type="domain" description="Photosynthesis system II assembly factor Ycf48/Hcf136-like" evidence="3">
    <location>
        <begin position="86"/>
        <end position="145"/>
    </location>
</feature>
<dbReference type="InterPro" id="IPR028203">
    <property type="entry name" value="PSII_CF48-like_dom"/>
</dbReference>
<dbReference type="EMBL" id="CAHP01000020">
    <property type="protein sequence ID" value="CCG41250.1"/>
    <property type="molecule type" value="Genomic_DNA"/>
</dbReference>
<gene>
    <name evidence="4" type="ORF">PHAMO_270091</name>
</gene>
<evidence type="ECO:0000259" key="3">
    <source>
        <dbReference type="Pfam" id="PF14870"/>
    </source>
</evidence>
<keyword evidence="5" id="KW-1185">Reference proteome</keyword>
<evidence type="ECO:0000313" key="5">
    <source>
        <dbReference type="Proteomes" id="UP000004169"/>
    </source>
</evidence>
<reference evidence="4 5" key="1">
    <citation type="journal article" date="2012" name="J. Bacteriol.">
        <title>Draft Genome Sequence of the Purple Photosynthetic Bacterium Phaeospirillum molischianum DSM120, a Particularly Versatile Bacterium.</title>
        <authorList>
            <person name="Duquesne K."/>
            <person name="Prima V."/>
            <person name="Ji B."/>
            <person name="Rouy Z."/>
            <person name="Medigue C."/>
            <person name="Talla E."/>
            <person name="Sturgis J.N."/>
        </authorList>
    </citation>
    <scope>NUCLEOTIDE SEQUENCE [LARGE SCALE GENOMIC DNA]</scope>
    <source>
        <strain evidence="5">DSM120</strain>
    </source>
</reference>
<evidence type="ECO:0000256" key="2">
    <source>
        <dbReference type="ARBA" id="ARBA00023276"/>
    </source>
</evidence>
<dbReference type="Pfam" id="PF14870">
    <property type="entry name" value="PSII_BNR"/>
    <property type="match status" value="2"/>
</dbReference>
<evidence type="ECO:0000256" key="1">
    <source>
        <dbReference type="ARBA" id="ARBA00022531"/>
    </source>
</evidence>
<dbReference type="STRING" id="1150626.PHAMO_270091"/>
<dbReference type="PANTHER" id="PTHR47199">
    <property type="entry name" value="PHOTOSYSTEM II STABILITY/ASSEMBLY FACTOR HCF136, CHLOROPLASTIC"/>
    <property type="match status" value="1"/>
</dbReference>
<dbReference type="InterPro" id="IPR036278">
    <property type="entry name" value="Sialidase_sf"/>
</dbReference>
<dbReference type="GO" id="GO:0015979">
    <property type="term" value="P:photosynthesis"/>
    <property type="evidence" value="ECO:0007669"/>
    <property type="project" value="UniProtKB-KW"/>
</dbReference>
<dbReference type="eggNOG" id="COG4447">
    <property type="taxonomic scope" value="Bacteria"/>
</dbReference>
<dbReference type="OrthoDB" id="9764804at2"/>
<dbReference type="Gene3D" id="2.130.10.10">
    <property type="entry name" value="YVTN repeat-like/Quinoprotein amine dehydrogenase"/>
    <property type="match status" value="2"/>
</dbReference>